<name>A0A4Q6XED2_9SPHI</name>
<evidence type="ECO:0000313" key="2">
    <source>
        <dbReference type="Proteomes" id="UP000292855"/>
    </source>
</evidence>
<protein>
    <submittedName>
        <fullName evidence="1">Uncharacterized protein</fullName>
    </submittedName>
</protein>
<dbReference type="RefSeq" id="WP_130143290.1">
    <property type="nucleotide sequence ID" value="NZ_SGIT01000005.1"/>
</dbReference>
<proteinExistence type="predicted"/>
<comment type="caution">
    <text evidence="1">The sequence shown here is derived from an EMBL/GenBank/DDBJ whole genome shotgun (WGS) entry which is preliminary data.</text>
</comment>
<reference evidence="1 2" key="1">
    <citation type="submission" date="2019-02" db="EMBL/GenBank/DDBJ databases">
        <authorList>
            <person name="Li Y."/>
        </authorList>
    </citation>
    <scope>NUCLEOTIDE SEQUENCE [LARGE SCALE GENOMIC DNA]</scope>
    <source>
        <strain evidence="1 2">30C10-4-7</strain>
    </source>
</reference>
<dbReference type="AlphaFoldDB" id="A0A4Q6XED2"/>
<evidence type="ECO:0000313" key="1">
    <source>
        <dbReference type="EMBL" id="RZF58190.1"/>
    </source>
</evidence>
<sequence>MTNLLNNYKLLPRRVMISVFTDLFKILPELIEELTPQGWEKSVYHALFHLNAREYFFEKLYYKVIDHNFEVQFGTDSRIQKTGVLSDNPSEEEIWEWLNAIGPIKAHYKKEPYSPELELASLLSETLVFISSCLYFQSKDSDLWLEVHPEVAGNAAAIVARDLEIFEGSSYMQFPKIYWYKRMLIHNVKWLPLMKIIIRAFQKTEYSLVYVDTELLHIIDEHLHADHEAPNKIPNYKNKEHYRLGITSDPDIDEVFDNTARELPSEAVVAYFDVYGDWPPGYPPTKEEYFALYNKLEGKG</sequence>
<dbReference type="Proteomes" id="UP000292855">
    <property type="component" value="Unassembled WGS sequence"/>
</dbReference>
<dbReference type="EMBL" id="SGIT01000005">
    <property type="protein sequence ID" value="RZF58190.1"/>
    <property type="molecule type" value="Genomic_DNA"/>
</dbReference>
<gene>
    <name evidence="1" type="ORF">EWE74_19250</name>
</gene>
<keyword evidence="2" id="KW-1185">Reference proteome</keyword>
<accession>A0A4Q6XED2</accession>
<dbReference type="OrthoDB" id="714947at2"/>
<organism evidence="1 2">
    <name type="scientific">Sphingobacterium corticibacterium</name>
    <dbReference type="NCBI Taxonomy" id="2484746"/>
    <lineage>
        <taxon>Bacteria</taxon>
        <taxon>Pseudomonadati</taxon>
        <taxon>Bacteroidota</taxon>
        <taxon>Sphingobacteriia</taxon>
        <taxon>Sphingobacteriales</taxon>
        <taxon>Sphingobacteriaceae</taxon>
        <taxon>Sphingobacterium</taxon>
    </lineage>
</organism>